<evidence type="ECO:0000313" key="7">
    <source>
        <dbReference type="Proteomes" id="UP000676194"/>
    </source>
</evidence>
<feature type="transmembrane region" description="Helical" evidence="5">
    <location>
        <begin position="20"/>
        <end position="44"/>
    </location>
</feature>
<dbReference type="Gene3D" id="1.20.1740.10">
    <property type="entry name" value="Amino acid/polyamine transporter I"/>
    <property type="match status" value="1"/>
</dbReference>
<keyword evidence="2 5" id="KW-0812">Transmembrane</keyword>
<evidence type="ECO:0000256" key="5">
    <source>
        <dbReference type="SAM" id="Phobius"/>
    </source>
</evidence>
<dbReference type="GO" id="GO:0016020">
    <property type="term" value="C:membrane"/>
    <property type="evidence" value="ECO:0007669"/>
    <property type="project" value="UniProtKB-SubCell"/>
</dbReference>
<dbReference type="GO" id="GO:0015179">
    <property type="term" value="F:L-amino acid transmembrane transporter activity"/>
    <property type="evidence" value="ECO:0007669"/>
    <property type="project" value="TreeGrafter"/>
</dbReference>
<evidence type="ECO:0000256" key="1">
    <source>
        <dbReference type="ARBA" id="ARBA00004141"/>
    </source>
</evidence>
<evidence type="ECO:0000256" key="3">
    <source>
        <dbReference type="ARBA" id="ARBA00022989"/>
    </source>
</evidence>
<name>A0A8E6EUY5_9BACT</name>
<feature type="transmembrane region" description="Helical" evidence="5">
    <location>
        <begin position="188"/>
        <end position="209"/>
    </location>
</feature>
<keyword evidence="4 5" id="KW-0472">Membrane</keyword>
<sequence length="478" mass="50323">MDPQLVPAEAPKSDDPPTLARALGLFDITMLVMGSVIGAGIFVVPHDVAKVVGVPALVLLAWVLGGAVSLAGSLVYADLARRRPHVGGQYAFLREAYHPVVAFLYGWCLLWVIQSGGMASVAVVFARYFLELGNLFPVIFGSSADVSGTMAGDSTLGKVVAGVTIAGLTAINCLGVRTASTAQNLFMVLKVLAICALIACGLLIAIPASPPTGGEATEPVAGWWMLPALAAAMVPVLFAYGGWHTTTFMAAEVRDARRNLPRGLLLGVLGVTILYLGVNYVCLSVLGVKELSENGSPAYEVMRRALGGRGAAILSAGIAISAVGFLSQAVLTSPRVYFAMARDGLFFQAVARIHPRTRVPVVAILLQGAFAIVIAVSGTFHQILNYVMSVELVFLTLTSLSLFILRRKDRAAGVDMSDSMPGHPVATIIFTVSTIAVTAALFYEYPENSLIGLGIAAAGMPVYAFWRWRNGGKTEVEG</sequence>
<feature type="transmembrane region" description="Helical" evidence="5">
    <location>
        <begin position="308"/>
        <end position="338"/>
    </location>
</feature>
<comment type="subcellular location">
    <subcellularLocation>
        <location evidence="1">Membrane</location>
        <topology evidence="1">Multi-pass membrane protein</topology>
    </subcellularLocation>
</comment>
<gene>
    <name evidence="6" type="ORF">KIH39_10185</name>
</gene>
<feature type="transmembrane region" description="Helical" evidence="5">
    <location>
        <begin position="425"/>
        <end position="443"/>
    </location>
</feature>
<feature type="transmembrane region" description="Helical" evidence="5">
    <location>
        <begin position="359"/>
        <end position="380"/>
    </location>
</feature>
<dbReference type="AlphaFoldDB" id="A0A8E6EUY5"/>
<feature type="transmembrane region" description="Helical" evidence="5">
    <location>
        <begin position="221"/>
        <end position="243"/>
    </location>
</feature>
<dbReference type="PANTHER" id="PTHR11785">
    <property type="entry name" value="AMINO ACID TRANSPORTER"/>
    <property type="match status" value="1"/>
</dbReference>
<dbReference type="EMBL" id="CP074694">
    <property type="protein sequence ID" value="QVL34249.1"/>
    <property type="molecule type" value="Genomic_DNA"/>
</dbReference>
<dbReference type="Proteomes" id="UP000676194">
    <property type="component" value="Chromosome"/>
</dbReference>
<feature type="transmembrane region" description="Helical" evidence="5">
    <location>
        <begin position="156"/>
        <end position="176"/>
    </location>
</feature>
<keyword evidence="3 5" id="KW-1133">Transmembrane helix</keyword>
<dbReference type="PIRSF" id="PIRSF006060">
    <property type="entry name" value="AA_transporter"/>
    <property type="match status" value="1"/>
</dbReference>
<feature type="transmembrane region" description="Helical" evidence="5">
    <location>
        <begin position="56"/>
        <end position="76"/>
    </location>
</feature>
<reference evidence="6" key="1">
    <citation type="submission" date="2021-05" db="EMBL/GenBank/DDBJ databases">
        <title>Complete genome sequence of the cellulolytic planctomycete Telmatocola sphagniphila SP2T and characterization of the first cellulase from planctomycetes.</title>
        <authorList>
            <person name="Rakitin A.L."/>
            <person name="Beletsky A.V."/>
            <person name="Naumoff D.G."/>
            <person name="Kulichevskaya I.S."/>
            <person name="Mardanov A.V."/>
            <person name="Ravin N.V."/>
            <person name="Dedysh S.N."/>
        </authorList>
    </citation>
    <scope>NUCLEOTIDE SEQUENCE</scope>
    <source>
        <strain evidence="6">SP2T</strain>
    </source>
</reference>
<feature type="transmembrane region" description="Helical" evidence="5">
    <location>
        <begin position="449"/>
        <end position="466"/>
    </location>
</feature>
<protein>
    <submittedName>
        <fullName evidence="6">Amino acid permease</fullName>
    </submittedName>
</protein>
<evidence type="ECO:0000313" key="6">
    <source>
        <dbReference type="EMBL" id="QVL34249.1"/>
    </source>
</evidence>
<organism evidence="6 7">
    <name type="scientific">Telmatocola sphagniphila</name>
    <dbReference type="NCBI Taxonomy" id="1123043"/>
    <lineage>
        <taxon>Bacteria</taxon>
        <taxon>Pseudomonadati</taxon>
        <taxon>Planctomycetota</taxon>
        <taxon>Planctomycetia</taxon>
        <taxon>Gemmatales</taxon>
        <taxon>Gemmataceae</taxon>
    </lineage>
</organism>
<dbReference type="Pfam" id="PF13520">
    <property type="entry name" value="AA_permease_2"/>
    <property type="match status" value="1"/>
</dbReference>
<dbReference type="InterPro" id="IPR050598">
    <property type="entry name" value="AminoAcid_Transporter"/>
</dbReference>
<keyword evidence="7" id="KW-1185">Reference proteome</keyword>
<accession>A0A8E6EUY5</accession>
<dbReference type="InterPro" id="IPR002293">
    <property type="entry name" value="AA/rel_permease1"/>
</dbReference>
<dbReference type="PANTHER" id="PTHR11785:SF512">
    <property type="entry name" value="SOBREMESA, ISOFORM B"/>
    <property type="match status" value="1"/>
</dbReference>
<proteinExistence type="predicted"/>
<dbReference type="KEGG" id="tsph:KIH39_10185"/>
<feature type="transmembrane region" description="Helical" evidence="5">
    <location>
        <begin position="386"/>
        <end position="405"/>
    </location>
</feature>
<dbReference type="RefSeq" id="WP_213499221.1">
    <property type="nucleotide sequence ID" value="NZ_CP074694.1"/>
</dbReference>
<feature type="transmembrane region" description="Helical" evidence="5">
    <location>
        <begin position="264"/>
        <end position="288"/>
    </location>
</feature>
<evidence type="ECO:0000256" key="2">
    <source>
        <dbReference type="ARBA" id="ARBA00022692"/>
    </source>
</evidence>
<evidence type="ECO:0000256" key="4">
    <source>
        <dbReference type="ARBA" id="ARBA00023136"/>
    </source>
</evidence>